<dbReference type="Proteomes" id="UP000291343">
    <property type="component" value="Unassembled WGS sequence"/>
</dbReference>
<comment type="caution">
    <text evidence="2">The sequence shown here is derived from an EMBL/GenBank/DDBJ whole genome shotgun (WGS) entry which is preliminary data.</text>
</comment>
<evidence type="ECO:0000313" key="2">
    <source>
        <dbReference type="EMBL" id="RZF33816.1"/>
    </source>
</evidence>
<name>A0A482WKP2_LAOST</name>
<sequence>MSSAVVIIYQFTCLSKTNRNKYMFIQKWQKFPLPYSCLKYDSNTPFINIIIIDRPVQLRPPEMTADDNLTWKHNKSSPNHPVPGATESCDLPQSVPWCDK</sequence>
<feature type="region of interest" description="Disordered" evidence="1">
    <location>
        <begin position="63"/>
        <end position="100"/>
    </location>
</feature>
<dbReference type="AlphaFoldDB" id="A0A482WKP2"/>
<evidence type="ECO:0000256" key="1">
    <source>
        <dbReference type="SAM" id="MobiDB-lite"/>
    </source>
</evidence>
<keyword evidence="3" id="KW-1185">Reference proteome</keyword>
<gene>
    <name evidence="2" type="ORF">LSTR_LSTR010364</name>
</gene>
<evidence type="ECO:0000313" key="3">
    <source>
        <dbReference type="Proteomes" id="UP000291343"/>
    </source>
</evidence>
<proteinExistence type="predicted"/>
<dbReference type="InParanoid" id="A0A482WKP2"/>
<protein>
    <submittedName>
        <fullName evidence="2">Uncharacterized protein</fullName>
    </submittedName>
</protein>
<reference evidence="2 3" key="1">
    <citation type="journal article" date="2017" name="Gigascience">
        <title>Genome sequence of the small brown planthopper, Laodelphax striatellus.</title>
        <authorList>
            <person name="Zhu J."/>
            <person name="Jiang F."/>
            <person name="Wang X."/>
            <person name="Yang P."/>
            <person name="Bao Y."/>
            <person name="Zhao W."/>
            <person name="Wang W."/>
            <person name="Lu H."/>
            <person name="Wang Q."/>
            <person name="Cui N."/>
            <person name="Li J."/>
            <person name="Chen X."/>
            <person name="Luo L."/>
            <person name="Yu J."/>
            <person name="Kang L."/>
            <person name="Cui F."/>
        </authorList>
    </citation>
    <scope>NUCLEOTIDE SEQUENCE [LARGE SCALE GENOMIC DNA]</scope>
    <source>
        <strain evidence="2">Lst14</strain>
    </source>
</reference>
<organism evidence="2 3">
    <name type="scientific">Laodelphax striatellus</name>
    <name type="common">Small brown planthopper</name>
    <name type="synonym">Delphax striatella</name>
    <dbReference type="NCBI Taxonomy" id="195883"/>
    <lineage>
        <taxon>Eukaryota</taxon>
        <taxon>Metazoa</taxon>
        <taxon>Ecdysozoa</taxon>
        <taxon>Arthropoda</taxon>
        <taxon>Hexapoda</taxon>
        <taxon>Insecta</taxon>
        <taxon>Pterygota</taxon>
        <taxon>Neoptera</taxon>
        <taxon>Paraneoptera</taxon>
        <taxon>Hemiptera</taxon>
        <taxon>Auchenorrhyncha</taxon>
        <taxon>Fulgoroidea</taxon>
        <taxon>Delphacidae</taxon>
        <taxon>Criomorphinae</taxon>
        <taxon>Laodelphax</taxon>
    </lineage>
</organism>
<dbReference type="EMBL" id="QKKF02033246">
    <property type="protein sequence ID" value="RZF33816.1"/>
    <property type="molecule type" value="Genomic_DNA"/>
</dbReference>
<accession>A0A482WKP2</accession>